<dbReference type="Proteomes" id="UP000054248">
    <property type="component" value="Unassembled WGS sequence"/>
</dbReference>
<evidence type="ECO:0000313" key="3">
    <source>
        <dbReference type="EMBL" id="KIO33545.1"/>
    </source>
</evidence>
<feature type="transmembrane region" description="Helical" evidence="2">
    <location>
        <begin position="559"/>
        <end position="581"/>
    </location>
</feature>
<dbReference type="OrthoDB" id="3198446at2759"/>
<feature type="transmembrane region" description="Helical" evidence="2">
    <location>
        <begin position="198"/>
        <end position="223"/>
    </location>
</feature>
<feature type="transmembrane region" description="Helical" evidence="2">
    <location>
        <begin position="118"/>
        <end position="142"/>
    </location>
</feature>
<proteinExistence type="predicted"/>
<sequence>MSPRHASIFGHAGRTSSQASNPQSDYSNEPAETLSLLKRPQLEMRTSRGGFGVVGLLSTLCVFLVTGGTATLILGWLYAFRDSEFVEGGTASVLRNGTFAIRESSGSDEETHSETLRILMFSALASHLVSVTSTVLVTLLAYRTAAQWLRASEDPDDINLTPIQHGLLIRTLGSGSLMSIINSLRYASRSRRANAPRFFTEALVGVTGIYILSHTVGLVDLWLHSGARSISVIRAVPMEAEALYGIMYDEEKCGSFNKTVLPCQKLIAPLNGGIWWAPRAPWIYYESYDTALDVNPYKRVEYINNTAILVPGPGKDFKSQGFTFNTHGLRVECANLRDQCDRMPVPVLDVIGRGVSPVTNCSKGGYPRVPYHTSGSLKISGRDTRNIQNFVLGIIGDEMGGMIHGTPDFSSAWTSNPASAVVQMRWQNQSALWNTDTIGVMYLSALDLYATCNMTFLDVLARYDSIEAEWSILETSLSQPELASVFWTPTIFQMATDDLAHALMPYVLNRGAVALDVLESSMAKYSMAYAAPLTKFAAASNITTTELLTLGLYPITPTLLLVGCLYIYSIVALVIFFLSCISNNRMISVPRHLTRGGEKDEERSALDVAQTWLTDPLPLMGSLFPGGDGRHAARSVESDPLRQVYDSDWELGKVGIGLYRGNNGEMIFGLVRQNPSRSRRYGRFFPLLDVESALQEKAPIHGSKVIVPSLAVIRKTGP</sequence>
<reference evidence="4" key="2">
    <citation type="submission" date="2015-01" db="EMBL/GenBank/DDBJ databases">
        <title>Evolutionary Origins and Diversification of the Mycorrhizal Mutualists.</title>
        <authorList>
            <consortium name="DOE Joint Genome Institute"/>
            <consortium name="Mycorrhizal Genomics Consortium"/>
            <person name="Kohler A."/>
            <person name="Kuo A."/>
            <person name="Nagy L.G."/>
            <person name="Floudas D."/>
            <person name="Copeland A."/>
            <person name="Barry K.W."/>
            <person name="Cichocki N."/>
            <person name="Veneault-Fourrey C."/>
            <person name="LaButti K."/>
            <person name="Lindquist E.A."/>
            <person name="Lipzen A."/>
            <person name="Lundell T."/>
            <person name="Morin E."/>
            <person name="Murat C."/>
            <person name="Riley R."/>
            <person name="Ohm R."/>
            <person name="Sun H."/>
            <person name="Tunlid A."/>
            <person name="Henrissat B."/>
            <person name="Grigoriev I.V."/>
            <person name="Hibbett D.S."/>
            <person name="Martin F."/>
        </authorList>
    </citation>
    <scope>NUCLEOTIDE SEQUENCE [LARGE SCALE GENOMIC DNA]</scope>
    <source>
        <strain evidence="4">MUT 4182</strain>
    </source>
</reference>
<feature type="region of interest" description="Disordered" evidence="1">
    <location>
        <begin position="1"/>
        <end position="30"/>
    </location>
</feature>
<organism evidence="3 4">
    <name type="scientific">Tulasnella calospora MUT 4182</name>
    <dbReference type="NCBI Taxonomy" id="1051891"/>
    <lineage>
        <taxon>Eukaryota</taxon>
        <taxon>Fungi</taxon>
        <taxon>Dikarya</taxon>
        <taxon>Basidiomycota</taxon>
        <taxon>Agaricomycotina</taxon>
        <taxon>Agaricomycetes</taxon>
        <taxon>Cantharellales</taxon>
        <taxon>Tulasnellaceae</taxon>
        <taxon>Tulasnella</taxon>
    </lineage>
</organism>
<dbReference type="EMBL" id="KN822947">
    <property type="protein sequence ID" value="KIO33545.1"/>
    <property type="molecule type" value="Genomic_DNA"/>
</dbReference>
<dbReference type="HOGENOM" id="CLU_014701_0_0_1"/>
<accession>A0A0C3QLD6</accession>
<name>A0A0C3QLD6_9AGAM</name>
<keyword evidence="2" id="KW-0472">Membrane</keyword>
<dbReference type="STRING" id="1051891.A0A0C3QLD6"/>
<gene>
    <name evidence="3" type="ORF">M407DRAFT_17499</name>
</gene>
<keyword evidence="2" id="KW-1133">Transmembrane helix</keyword>
<reference evidence="3 4" key="1">
    <citation type="submission" date="2014-04" db="EMBL/GenBank/DDBJ databases">
        <authorList>
            <consortium name="DOE Joint Genome Institute"/>
            <person name="Kuo A."/>
            <person name="Girlanda M."/>
            <person name="Perotto S."/>
            <person name="Kohler A."/>
            <person name="Nagy L.G."/>
            <person name="Floudas D."/>
            <person name="Copeland A."/>
            <person name="Barry K.W."/>
            <person name="Cichocki N."/>
            <person name="Veneault-Fourrey C."/>
            <person name="LaButti K."/>
            <person name="Lindquist E.A."/>
            <person name="Lipzen A."/>
            <person name="Lundell T."/>
            <person name="Morin E."/>
            <person name="Murat C."/>
            <person name="Sun H."/>
            <person name="Tunlid A."/>
            <person name="Henrissat B."/>
            <person name="Grigoriev I.V."/>
            <person name="Hibbett D.S."/>
            <person name="Martin F."/>
            <person name="Nordberg H.P."/>
            <person name="Cantor M.N."/>
            <person name="Hua S.X."/>
        </authorList>
    </citation>
    <scope>NUCLEOTIDE SEQUENCE [LARGE SCALE GENOMIC DNA]</scope>
    <source>
        <strain evidence="3 4">MUT 4182</strain>
    </source>
</reference>
<evidence type="ECO:0000256" key="2">
    <source>
        <dbReference type="SAM" id="Phobius"/>
    </source>
</evidence>
<keyword evidence="4" id="KW-1185">Reference proteome</keyword>
<feature type="compositionally biased region" description="Polar residues" evidence="1">
    <location>
        <begin position="14"/>
        <end position="27"/>
    </location>
</feature>
<keyword evidence="2" id="KW-0812">Transmembrane</keyword>
<protein>
    <submittedName>
        <fullName evidence="3">Uncharacterized protein</fullName>
    </submittedName>
</protein>
<feature type="transmembrane region" description="Helical" evidence="2">
    <location>
        <begin position="51"/>
        <end position="79"/>
    </location>
</feature>
<evidence type="ECO:0000256" key="1">
    <source>
        <dbReference type="SAM" id="MobiDB-lite"/>
    </source>
</evidence>
<evidence type="ECO:0000313" key="4">
    <source>
        <dbReference type="Proteomes" id="UP000054248"/>
    </source>
</evidence>
<dbReference type="AlphaFoldDB" id="A0A0C3QLD6"/>